<dbReference type="PROSITE" id="PS51257">
    <property type="entry name" value="PROKAR_LIPOPROTEIN"/>
    <property type="match status" value="1"/>
</dbReference>
<protein>
    <recommendedName>
        <fullName evidence="3">Lipoprotein</fullName>
    </recommendedName>
</protein>
<accession>A0A1X4NNR7</accession>
<name>A0A1X4NNR7_9RHOB</name>
<comment type="caution">
    <text evidence="1">The sequence shown here is derived from an EMBL/GenBank/DDBJ whole genome shotgun (WGS) entry which is preliminary data.</text>
</comment>
<dbReference type="AlphaFoldDB" id="A0A1X4NNR7"/>
<reference evidence="1 2" key="1">
    <citation type="submission" date="2014-03" db="EMBL/GenBank/DDBJ databases">
        <title>The draft genome sequence of Marivita geojedonensis KCTC 23882.</title>
        <authorList>
            <person name="Lai Q."/>
            <person name="Shao Z."/>
        </authorList>
    </citation>
    <scope>NUCLEOTIDE SEQUENCE [LARGE SCALE GENOMIC DNA]</scope>
    <source>
        <strain evidence="1 2">DPG-138</strain>
    </source>
</reference>
<organism evidence="1 2">
    <name type="scientific">Marivita geojedonensis</name>
    <dbReference type="NCBI Taxonomy" id="1123756"/>
    <lineage>
        <taxon>Bacteria</taxon>
        <taxon>Pseudomonadati</taxon>
        <taxon>Pseudomonadota</taxon>
        <taxon>Alphaproteobacteria</taxon>
        <taxon>Rhodobacterales</taxon>
        <taxon>Roseobacteraceae</taxon>
        <taxon>Marivita</taxon>
    </lineage>
</organism>
<keyword evidence="2" id="KW-1185">Reference proteome</keyword>
<dbReference type="EMBL" id="JFKC01000003">
    <property type="protein sequence ID" value="OSQ52128.1"/>
    <property type="molecule type" value="Genomic_DNA"/>
</dbReference>
<evidence type="ECO:0000313" key="1">
    <source>
        <dbReference type="EMBL" id="OSQ52128.1"/>
    </source>
</evidence>
<dbReference type="Proteomes" id="UP000193926">
    <property type="component" value="Unassembled WGS sequence"/>
</dbReference>
<evidence type="ECO:0008006" key="3">
    <source>
        <dbReference type="Google" id="ProtNLM"/>
    </source>
</evidence>
<sequence length="80" mass="8089">MLRLLLLSLPLLAGCQHYDKAAHFAAGAAVSHIVTQETGNPTAGCLAAIGVGVLKEMVDEVADPADILSTGLGCSVALAF</sequence>
<gene>
    <name evidence="1" type="ORF">MGEO_06325</name>
</gene>
<dbReference type="RefSeq" id="WP_085635865.1">
    <property type="nucleotide sequence ID" value="NZ_JFKC01000003.1"/>
</dbReference>
<evidence type="ECO:0000313" key="2">
    <source>
        <dbReference type="Proteomes" id="UP000193926"/>
    </source>
</evidence>
<proteinExistence type="predicted"/>